<dbReference type="OrthoDB" id="8595425at2"/>
<evidence type="ECO:0000259" key="1">
    <source>
        <dbReference type="Pfam" id="PF13788"/>
    </source>
</evidence>
<gene>
    <name evidence="2" type="ORF">EII40_01820</name>
</gene>
<dbReference type="InterPro" id="IPR025438">
    <property type="entry name" value="DUF4180"/>
</dbReference>
<proteinExistence type="predicted"/>
<dbReference type="RefSeq" id="WP_124750571.1">
    <property type="nucleotide sequence ID" value="NZ_RQYS01000005.1"/>
</dbReference>
<dbReference type="AlphaFoldDB" id="A0A3P1XXZ1"/>
<name>A0A3P1XXZ1_TANFO</name>
<sequence length="119" mass="13595">MRFDTHHTGNTKIAEIHSDGLIISNIEDALNVLGDAYYQGYDGIILYERNITPDFFDLKTRIAGEILQKFSNYRMRLVIIGDFSKYKSQSLTNFISESNKGKQVNFVASLSEALGRLRR</sequence>
<accession>A0A3P1XXZ1</accession>
<dbReference type="Pfam" id="PF13788">
    <property type="entry name" value="DUF4180"/>
    <property type="match status" value="1"/>
</dbReference>
<protein>
    <submittedName>
        <fullName evidence="2">DUF4180 domain-containing protein</fullName>
    </submittedName>
</protein>
<comment type="caution">
    <text evidence="2">The sequence shown here is derived from an EMBL/GenBank/DDBJ whole genome shotgun (WGS) entry which is preliminary data.</text>
</comment>
<reference evidence="2 3" key="1">
    <citation type="submission" date="2018-11" db="EMBL/GenBank/DDBJ databases">
        <title>Genomes From Bacteria Associated with the Canine Oral Cavity: a Test Case for Automated Genome-Based Taxonomic Assignment.</title>
        <authorList>
            <person name="Coil D.A."/>
            <person name="Jospin G."/>
            <person name="Darling A.E."/>
            <person name="Wallis C."/>
            <person name="Davis I.J."/>
            <person name="Harris S."/>
            <person name="Eisen J.A."/>
            <person name="Holcombe L.J."/>
            <person name="O'Flynn C."/>
        </authorList>
    </citation>
    <scope>NUCLEOTIDE SEQUENCE [LARGE SCALE GENOMIC DNA]</scope>
    <source>
        <strain evidence="2 3">OH2617_COT-023</strain>
    </source>
</reference>
<dbReference type="Proteomes" id="UP000278609">
    <property type="component" value="Unassembled WGS sequence"/>
</dbReference>
<evidence type="ECO:0000313" key="3">
    <source>
        <dbReference type="Proteomes" id="UP000278609"/>
    </source>
</evidence>
<evidence type="ECO:0000313" key="2">
    <source>
        <dbReference type="EMBL" id="RRD62838.1"/>
    </source>
</evidence>
<dbReference type="EMBL" id="RQYS01000005">
    <property type="protein sequence ID" value="RRD62838.1"/>
    <property type="molecule type" value="Genomic_DNA"/>
</dbReference>
<feature type="domain" description="DUF4180" evidence="1">
    <location>
        <begin position="9"/>
        <end position="117"/>
    </location>
</feature>
<organism evidence="2 3">
    <name type="scientific">Tannerella forsythia</name>
    <name type="common">Bacteroides forsythus</name>
    <dbReference type="NCBI Taxonomy" id="28112"/>
    <lineage>
        <taxon>Bacteria</taxon>
        <taxon>Pseudomonadati</taxon>
        <taxon>Bacteroidota</taxon>
        <taxon>Bacteroidia</taxon>
        <taxon>Bacteroidales</taxon>
        <taxon>Tannerellaceae</taxon>
        <taxon>Tannerella</taxon>
    </lineage>
</organism>